<sequence>MAETIDSLLVSLGLETDAKSFRKANDAIGGVRDGILQLAAAAGAGLGTKALTSGVSSYALEMKRLSNITGFTIKQIQGLEFAMRRLRLPPEAAHELAKKIPELQHKAKFGLLGDKAYWGNEFDPSLFAKKAETSKMQALEYLVSSYEKMDYDKRTFLREGIGGGSDDPMIRLLEKGSKFLDESMKTSNQMPSIIDDKLLESSQKFNDEMALLETNFNNLTTAMGKDLIPIINKLLGSINSFIKENPEVSKAILGAAAAGTGVVAVKAGTSLINRLLPGGKAPKVLTPAASAAEVGWLRAALGTAARLATKANVVLSVITPANSFYSDDDIRAMSDPEFARKKYNLAEKQVPFGEISKDSHNMSVMQMFQDPAIREAQEKLNKSSKTSVSDIEPYLQDKNVRNYLDAIAAAEGTDKYPVSGYNTKFGGGQFYGYVDHPRELMPFTQSDGKQNQTSAAGRYQFTSRTWDEVAGTLGLTDFSPKNQDLAAIYLIKKRGQLDNVVAGDFNSATSALGKEWASLPSSSYAQPTRSYAEMESYYARRDTAPELFKSSSQQQAREYTVNQEVNLNFSGSPLTGEEIENHVNRALHDAANNAEQSFKSGGY</sequence>
<dbReference type="CDD" id="cd00736">
    <property type="entry name" value="lambda_lys-like"/>
    <property type="match status" value="1"/>
</dbReference>
<evidence type="ECO:0000313" key="1">
    <source>
        <dbReference type="EMBL" id="NDL23902.1"/>
    </source>
</evidence>
<comment type="caution">
    <text evidence="1">The sequence shown here is derived from an EMBL/GenBank/DDBJ whole genome shotgun (WGS) entry which is preliminary data.</text>
</comment>
<reference evidence="1 2" key="1">
    <citation type="submission" date="2019-12" db="EMBL/GenBank/DDBJ databases">
        <title>Engineering Photorhabdus to improve their lethality against agricultural pests.</title>
        <authorList>
            <person name="Machado R.A.R."/>
        </authorList>
    </citation>
    <scope>NUCLEOTIDE SEQUENCE [LARGE SCALE GENOMIC DNA]</scope>
    <source>
        <strain evidence="1 2">M-HU2</strain>
    </source>
</reference>
<dbReference type="SUPFAM" id="SSF53955">
    <property type="entry name" value="Lysozyme-like"/>
    <property type="match status" value="1"/>
</dbReference>
<accession>A0ABX0ASY9</accession>
<keyword evidence="2" id="KW-1185">Reference proteome</keyword>
<name>A0ABX0ASY9_9GAMM</name>
<organism evidence="1 2">
    <name type="scientific">Photorhabdus kayaii</name>
    <dbReference type="NCBI Taxonomy" id="230088"/>
    <lineage>
        <taxon>Bacteria</taxon>
        <taxon>Pseudomonadati</taxon>
        <taxon>Pseudomonadota</taxon>
        <taxon>Gammaproteobacteria</taxon>
        <taxon>Enterobacterales</taxon>
        <taxon>Morganellaceae</taxon>
        <taxon>Photorhabdus</taxon>
    </lineage>
</organism>
<dbReference type="InterPro" id="IPR023346">
    <property type="entry name" value="Lysozyme-like_dom_sf"/>
</dbReference>
<dbReference type="RefSeq" id="WP_113040732.1">
    <property type="nucleotide sequence ID" value="NZ_CAWPKC010000001.1"/>
</dbReference>
<dbReference type="EMBL" id="WSFE01000001">
    <property type="protein sequence ID" value="NDL23902.1"/>
    <property type="molecule type" value="Genomic_DNA"/>
</dbReference>
<gene>
    <name evidence="1" type="ORF">GPY42_01380</name>
</gene>
<dbReference type="Gene3D" id="1.10.530.10">
    <property type="match status" value="1"/>
</dbReference>
<proteinExistence type="predicted"/>
<dbReference type="Proteomes" id="UP000470051">
    <property type="component" value="Unassembled WGS sequence"/>
</dbReference>
<evidence type="ECO:0000313" key="2">
    <source>
        <dbReference type="Proteomes" id="UP000470051"/>
    </source>
</evidence>
<protein>
    <submittedName>
        <fullName evidence="1">Lysozyme</fullName>
    </submittedName>
</protein>